<evidence type="ECO:0000313" key="2">
    <source>
        <dbReference type="EMBL" id="TDQ04321.1"/>
    </source>
</evidence>
<protein>
    <submittedName>
        <fullName evidence="2">Helix-turn-helix protein</fullName>
    </submittedName>
</protein>
<dbReference type="InterPro" id="IPR001387">
    <property type="entry name" value="Cro/C1-type_HTH"/>
</dbReference>
<feature type="domain" description="HTH cro/C1-type" evidence="1">
    <location>
        <begin position="8"/>
        <end position="61"/>
    </location>
</feature>
<dbReference type="Proteomes" id="UP000295444">
    <property type="component" value="Unassembled WGS sequence"/>
</dbReference>
<dbReference type="CDD" id="cd00093">
    <property type="entry name" value="HTH_XRE"/>
    <property type="match status" value="1"/>
</dbReference>
<dbReference type="PROSITE" id="PS50943">
    <property type="entry name" value="HTH_CROC1"/>
    <property type="match status" value="1"/>
</dbReference>
<dbReference type="AlphaFoldDB" id="A0A4R6SKD8"/>
<dbReference type="SUPFAM" id="SSF47413">
    <property type="entry name" value="lambda repressor-like DNA-binding domains"/>
    <property type="match status" value="1"/>
</dbReference>
<dbReference type="Gene3D" id="1.10.260.40">
    <property type="entry name" value="lambda repressor-like DNA-binding domains"/>
    <property type="match status" value="1"/>
</dbReference>
<sequence length="308" mass="34542">MERLGGEIRLVRESAGLSQKMLGDALGCTQGKINKLEDGSNRVKLPELEKIIEVCGVGEEHAENLRKQAYEIEELPNSMAQPSVPAWFQKFAVLEPAASAVFSWHTERLPGLLQTEHYMHKQFSAAGVAGGELARHWRARRSRKEIFDLDQPPKYHFVLGESCLYRTPDGFSPFVVWDEAQYLAELADRYPGVVTVQVLPFTARLPFAPTDFTIMSFAAGQKRDYIYIEHPAGGTEIKAEADIQLFHLARQRLIDAALDPDESREFLNTVVAYARELSETDAAADYRRQTAPLMIHTLGVGRRKGPST</sequence>
<dbReference type="EMBL" id="SNXZ01000001">
    <property type="protein sequence ID" value="TDQ04321.1"/>
    <property type="molecule type" value="Genomic_DNA"/>
</dbReference>
<dbReference type="Pfam" id="PF19054">
    <property type="entry name" value="DUF5753"/>
    <property type="match status" value="1"/>
</dbReference>
<keyword evidence="3" id="KW-1185">Reference proteome</keyword>
<gene>
    <name evidence="2" type="ORF">EV186_101265</name>
</gene>
<evidence type="ECO:0000313" key="3">
    <source>
        <dbReference type="Proteomes" id="UP000295444"/>
    </source>
</evidence>
<name>A0A4R6SKD8_LABRH</name>
<dbReference type="Pfam" id="PF13560">
    <property type="entry name" value="HTH_31"/>
    <property type="match status" value="1"/>
</dbReference>
<accession>A0A4R6SKD8</accession>
<dbReference type="InterPro" id="IPR043917">
    <property type="entry name" value="DUF5753"/>
</dbReference>
<reference evidence="2 3" key="1">
    <citation type="submission" date="2019-03" db="EMBL/GenBank/DDBJ databases">
        <title>Genomic Encyclopedia of Type Strains, Phase IV (KMG-IV): sequencing the most valuable type-strain genomes for metagenomic binning, comparative biology and taxonomic classification.</title>
        <authorList>
            <person name="Goeker M."/>
        </authorList>
    </citation>
    <scope>NUCLEOTIDE SEQUENCE [LARGE SCALE GENOMIC DNA]</scope>
    <source>
        <strain evidence="2 3">DSM 45361</strain>
    </source>
</reference>
<dbReference type="InterPro" id="IPR010982">
    <property type="entry name" value="Lambda_DNA-bd_dom_sf"/>
</dbReference>
<dbReference type="SMART" id="SM00530">
    <property type="entry name" value="HTH_XRE"/>
    <property type="match status" value="1"/>
</dbReference>
<comment type="caution">
    <text evidence="2">The sequence shown here is derived from an EMBL/GenBank/DDBJ whole genome shotgun (WGS) entry which is preliminary data.</text>
</comment>
<dbReference type="GO" id="GO:0003677">
    <property type="term" value="F:DNA binding"/>
    <property type="evidence" value="ECO:0007669"/>
    <property type="project" value="InterPro"/>
</dbReference>
<proteinExistence type="predicted"/>
<evidence type="ECO:0000259" key="1">
    <source>
        <dbReference type="PROSITE" id="PS50943"/>
    </source>
</evidence>
<organism evidence="2 3">
    <name type="scientific">Labedaea rhizosphaerae</name>
    <dbReference type="NCBI Taxonomy" id="598644"/>
    <lineage>
        <taxon>Bacteria</taxon>
        <taxon>Bacillati</taxon>
        <taxon>Actinomycetota</taxon>
        <taxon>Actinomycetes</taxon>
        <taxon>Pseudonocardiales</taxon>
        <taxon>Pseudonocardiaceae</taxon>
        <taxon>Labedaea</taxon>
    </lineage>
</organism>